<sequence>MRTSTQVPAHRPLRARHELSPDRSGPGPSEGGPRPRSARGRAARRTLLSVVPLVVAAAAALLLGERDVPVPGIRDAGPLNESVLLLARAVSEVAAVGTVGVLLVMAALLPADLARDRLGRLGTLAGRWAAVWAAASSVLLLVTCAEIVGVGVVELVRSGGLPDLVAVPAARALVSTTAVALVVAVGAHGASRLVAQALLLLALVGLVPPLLTSHLGHGEEPGLALAALVVHVPAVALWVGGLLALVLHGRGPALGPAMRRFSPMAGVCLALVALSGAVTAAGRLTGLDDLWSTPYGSLVVVKLAALGVLGAFGAMHRVRTLPALQDGRPRTLLRLASLEVVVMAATVGVAVGLSTTAPPV</sequence>
<evidence type="ECO:0000256" key="5">
    <source>
        <dbReference type="ARBA" id="ARBA00023136"/>
    </source>
</evidence>
<dbReference type="Proteomes" id="UP000280726">
    <property type="component" value="Unassembled WGS sequence"/>
</dbReference>
<feature type="transmembrane region" description="Helical" evidence="7">
    <location>
        <begin position="335"/>
        <end position="357"/>
    </location>
</feature>
<feature type="domain" description="Copper resistance protein D" evidence="8">
    <location>
        <begin position="257"/>
        <end position="353"/>
    </location>
</feature>
<reference evidence="9 10" key="1">
    <citation type="submission" date="2018-11" db="EMBL/GenBank/DDBJ databases">
        <title>Sequencing the genomes of 1000 actinobacteria strains.</title>
        <authorList>
            <person name="Klenk H.-P."/>
        </authorList>
    </citation>
    <scope>NUCLEOTIDE SEQUENCE [LARGE SCALE GENOMIC DNA]</scope>
    <source>
        <strain evidence="9 10">DSM 14418</strain>
    </source>
</reference>
<gene>
    <name evidence="9" type="ORF">EDD32_1605</name>
</gene>
<keyword evidence="2" id="KW-1003">Cell membrane</keyword>
<feature type="transmembrane region" description="Helical" evidence="7">
    <location>
        <begin position="261"/>
        <end position="282"/>
    </location>
</feature>
<dbReference type="PANTHER" id="PTHR34820">
    <property type="entry name" value="INNER MEMBRANE PROTEIN YEBZ"/>
    <property type="match status" value="1"/>
</dbReference>
<evidence type="ECO:0000256" key="1">
    <source>
        <dbReference type="ARBA" id="ARBA00004651"/>
    </source>
</evidence>
<dbReference type="PANTHER" id="PTHR34820:SF4">
    <property type="entry name" value="INNER MEMBRANE PROTEIN YEBZ"/>
    <property type="match status" value="1"/>
</dbReference>
<proteinExistence type="predicted"/>
<comment type="caution">
    <text evidence="9">The sequence shown here is derived from an EMBL/GenBank/DDBJ whole genome shotgun (WGS) entry which is preliminary data.</text>
</comment>
<dbReference type="InterPro" id="IPR008457">
    <property type="entry name" value="Cu-R_CopD_dom"/>
</dbReference>
<evidence type="ECO:0000256" key="2">
    <source>
        <dbReference type="ARBA" id="ARBA00022475"/>
    </source>
</evidence>
<keyword evidence="4 7" id="KW-1133">Transmembrane helix</keyword>
<evidence type="ECO:0000256" key="6">
    <source>
        <dbReference type="SAM" id="MobiDB-lite"/>
    </source>
</evidence>
<feature type="transmembrane region" description="Helical" evidence="7">
    <location>
        <begin position="83"/>
        <end position="109"/>
    </location>
</feature>
<evidence type="ECO:0000256" key="4">
    <source>
        <dbReference type="ARBA" id="ARBA00022989"/>
    </source>
</evidence>
<feature type="transmembrane region" description="Helical" evidence="7">
    <location>
        <begin position="193"/>
        <end position="211"/>
    </location>
</feature>
<keyword evidence="3 7" id="KW-0812">Transmembrane</keyword>
<feature type="region of interest" description="Disordered" evidence="6">
    <location>
        <begin position="1"/>
        <end position="41"/>
    </location>
</feature>
<comment type="subcellular location">
    <subcellularLocation>
        <location evidence="1">Cell membrane</location>
        <topology evidence="1">Multi-pass membrane protein</topology>
    </subcellularLocation>
</comment>
<keyword evidence="5 7" id="KW-0472">Membrane</keyword>
<keyword evidence="10" id="KW-1185">Reference proteome</keyword>
<feature type="transmembrane region" description="Helical" evidence="7">
    <location>
        <begin position="46"/>
        <end position="63"/>
    </location>
</feature>
<dbReference type="EMBL" id="RKRA01000001">
    <property type="protein sequence ID" value="RPF27136.1"/>
    <property type="molecule type" value="Genomic_DNA"/>
</dbReference>
<feature type="transmembrane region" description="Helical" evidence="7">
    <location>
        <begin position="130"/>
        <end position="153"/>
    </location>
</feature>
<name>A0A3N4Z5Q8_9MICO</name>
<evidence type="ECO:0000313" key="10">
    <source>
        <dbReference type="Proteomes" id="UP000280726"/>
    </source>
</evidence>
<evidence type="ECO:0000256" key="3">
    <source>
        <dbReference type="ARBA" id="ARBA00022692"/>
    </source>
</evidence>
<feature type="transmembrane region" description="Helical" evidence="7">
    <location>
        <begin position="294"/>
        <end position="314"/>
    </location>
</feature>
<dbReference type="InterPro" id="IPR032694">
    <property type="entry name" value="CopC/D"/>
</dbReference>
<dbReference type="GO" id="GO:0005886">
    <property type="term" value="C:plasma membrane"/>
    <property type="evidence" value="ECO:0007669"/>
    <property type="project" value="UniProtKB-SubCell"/>
</dbReference>
<evidence type="ECO:0000256" key="7">
    <source>
        <dbReference type="SAM" id="Phobius"/>
    </source>
</evidence>
<dbReference type="RefSeq" id="WP_123916468.1">
    <property type="nucleotide sequence ID" value="NZ_RKRA01000001.1"/>
</dbReference>
<feature type="compositionally biased region" description="Low complexity" evidence="6">
    <location>
        <begin position="22"/>
        <end position="35"/>
    </location>
</feature>
<evidence type="ECO:0000259" key="8">
    <source>
        <dbReference type="Pfam" id="PF05425"/>
    </source>
</evidence>
<dbReference type="AlphaFoldDB" id="A0A3N4Z5Q8"/>
<organism evidence="9 10">
    <name type="scientific">Georgenia muralis</name>
    <dbReference type="NCBI Taxonomy" id="154117"/>
    <lineage>
        <taxon>Bacteria</taxon>
        <taxon>Bacillati</taxon>
        <taxon>Actinomycetota</taxon>
        <taxon>Actinomycetes</taxon>
        <taxon>Micrococcales</taxon>
        <taxon>Bogoriellaceae</taxon>
        <taxon>Georgenia</taxon>
    </lineage>
</organism>
<feature type="transmembrane region" description="Helical" evidence="7">
    <location>
        <begin position="223"/>
        <end position="249"/>
    </location>
</feature>
<dbReference type="Pfam" id="PF05425">
    <property type="entry name" value="CopD"/>
    <property type="match status" value="1"/>
</dbReference>
<evidence type="ECO:0000313" key="9">
    <source>
        <dbReference type="EMBL" id="RPF27136.1"/>
    </source>
</evidence>
<accession>A0A3N4Z5Q8</accession>
<dbReference type="GO" id="GO:0006825">
    <property type="term" value="P:copper ion transport"/>
    <property type="evidence" value="ECO:0007669"/>
    <property type="project" value="InterPro"/>
</dbReference>
<feature type="transmembrane region" description="Helical" evidence="7">
    <location>
        <begin position="165"/>
        <end position="186"/>
    </location>
</feature>
<protein>
    <submittedName>
        <fullName evidence="9">Putative copper resistance protein D</fullName>
    </submittedName>
</protein>